<accession>A0A8S0U1C4</accession>
<name>A0A8S0U1C4_OLEEU</name>
<evidence type="ECO:0000313" key="5">
    <source>
        <dbReference type="EMBL" id="CAA3012665.1"/>
    </source>
</evidence>
<evidence type="ECO:0000256" key="2">
    <source>
        <dbReference type="PROSITE-ProRule" id="PRU00723"/>
    </source>
</evidence>
<keyword evidence="2" id="KW-0862">Zinc</keyword>
<dbReference type="OrthoDB" id="1928519at2759"/>
<gene>
    <name evidence="5" type="ORF">OLEA9_A042015</name>
</gene>
<keyword evidence="2" id="KW-0479">Metal-binding</keyword>
<sequence>MRQRRKRAPIFPCKITIVYKNLEHTDYREAAKTLEVFVKDVWRTCEQWPVVIPKEELHLAFLKFKVRLFSSEESPSQVNSGALKSDDDFPPGFERIQTPNLWINKLSKIPLVKWRCPPQFVLDGAWQVVAGEESKELEAQTQREMRVIEDIYPHPSSIPPNLYAQVRVKNTFVNDQNTLLIPITPIEDENAELDTSTVDYMAPNPRVRLLAQGTSLSQGCGATTPRAQFPSTVTEFDLVSAANAASAALMANSDLKELIDRNWLVKLLNDRKMIEQLTMNPRAASNVKNLPPSSLQNVLSSSLLNISSSHLQNIQAIGSQNIPSLCMQSMSSFSLHSLPSIGPPSTLDLSSLANNFYGPLPTLVSRGDPPSAAPTRPFHHPHKIMGTVPSFRPSVASLLSGTPSASLGDPRTKDVNYYKSLIRQHGGERQETLPHLCSQTTQKSANTKKRRGEKSKMKPCIFFKSPMGCSNGVNCAFLHDTTSQQRVSSISDVQSSKRAKMD</sequence>
<dbReference type="Proteomes" id="UP000594638">
    <property type="component" value="Unassembled WGS sequence"/>
</dbReference>
<dbReference type="PROSITE" id="PS50103">
    <property type="entry name" value="ZF_C3H1"/>
    <property type="match status" value="1"/>
</dbReference>
<comment type="caution">
    <text evidence="5">The sequence shown here is derived from an EMBL/GenBank/DDBJ whole genome shotgun (WGS) entry which is preliminary data.</text>
</comment>
<evidence type="ECO:0000256" key="1">
    <source>
        <dbReference type="ARBA" id="ARBA00023125"/>
    </source>
</evidence>
<dbReference type="AlphaFoldDB" id="A0A8S0U1C4"/>
<keyword evidence="1" id="KW-0238">DNA-binding</keyword>
<proteinExistence type="predicted"/>
<evidence type="ECO:0000259" key="4">
    <source>
        <dbReference type="PROSITE" id="PS50103"/>
    </source>
</evidence>
<evidence type="ECO:0000313" key="6">
    <source>
        <dbReference type="Proteomes" id="UP000594638"/>
    </source>
</evidence>
<reference evidence="5 6" key="1">
    <citation type="submission" date="2019-12" db="EMBL/GenBank/DDBJ databases">
        <authorList>
            <person name="Alioto T."/>
            <person name="Alioto T."/>
            <person name="Gomez Garrido J."/>
        </authorList>
    </citation>
    <scope>NUCLEOTIDE SEQUENCE [LARGE SCALE GENOMIC DNA]</scope>
</reference>
<keyword evidence="2" id="KW-0863">Zinc-finger</keyword>
<protein>
    <submittedName>
        <fullName evidence="5">Zinc finger CCCH domain-containing 6</fullName>
    </submittedName>
</protein>
<organism evidence="5 6">
    <name type="scientific">Olea europaea subsp. europaea</name>
    <dbReference type="NCBI Taxonomy" id="158383"/>
    <lineage>
        <taxon>Eukaryota</taxon>
        <taxon>Viridiplantae</taxon>
        <taxon>Streptophyta</taxon>
        <taxon>Embryophyta</taxon>
        <taxon>Tracheophyta</taxon>
        <taxon>Spermatophyta</taxon>
        <taxon>Magnoliopsida</taxon>
        <taxon>eudicotyledons</taxon>
        <taxon>Gunneridae</taxon>
        <taxon>Pentapetalae</taxon>
        <taxon>asterids</taxon>
        <taxon>lamiids</taxon>
        <taxon>Lamiales</taxon>
        <taxon>Oleaceae</taxon>
        <taxon>Oleeae</taxon>
        <taxon>Olea</taxon>
    </lineage>
</organism>
<dbReference type="EMBL" id="CACTIH010007407">
    <property type="protein sequence ID" value="CAA3012665.1"/>
    <property type="molecule type" value="Genomic_DNA"/>
</dbReference>
<feature type="zinc finger region" description="C3H1-type" evidence="2">
    <location>
        <begin position="454"/>
        <end position="482"/>
    </location>
</feature>
<dbReference type="InterPro" id="IPR000571">
    <property type="entry name" value="Znf_CCCH"/>
</dbReference>
<dbReference type="PANTHER" id="PTHR33400:SF2">
    <property type="entry name" value="ZINC FINGER CCCH DOMAIN-CONTAINING PROTEIN 6"/>
    <property type="match status" value="1"/>
</dbReference>
<dbReference type="PANTHER" id="PTHR33400">
    <property type="entry name" value="ZINC FINGER CCCH DOMAIN-CONTAINING PROTEIN 6-RELATED"/>
    <property type="match status" value="1"/>
</dbReference>
<evidence type="ECO:0000256" key="3">
    <source>
        <dbReference type="SAM" id="MobiDB-lite"/>
    </source>
</evidence>
<dbReference type="GO" id="GO:0008270">
    <property type="term" value="F:zinc ion binding"/>
    <property type="evidence" value="ECO:0007669"/>
    <property type="project" value="UniProtKB-KW"/>
</dbReference>
<feature type="region of interest" description="Disordered" evidence="3">
    <location>
        <begin position="427"/>
        <end position="454"/>
    </location>
</feature>
<dbReference type="GO" id="GO:0003677">
    <property type="term" value="F:DNA binding"/>
    <property type="evidence" value="ECO:0007669"/>
    <property type="project" value="UniProtKB-KW"/>
</dbReference>
<feature type="domain" description="C3H1-type" evidence="4">
    <location>
        <begin position="454"/>
        <end position="482"/>
    </location>
</feature>
<keyword evidence="6" id="KW-1185">Reference proteome</keyword>
<dbReference type="Gramene" id="OE9A042015T1">
    <property type="protein sequence ID" value="OE9A042015C1"/>
    <property type="gene ID" value="OE9A042015"/>
</dbReference>